<evidence type="ECO:0000313" key="2">
    <source>
        <dbReference type="EMBL" id="EKD25521.1"/>
    </source>
</evidence>
<accession>K1XJV7</accession>
<comment type="caution">
    <text evidence="2">The sequence shown here is derived from an EMBL/GenBank/DDBJ whole genome shotgun (WGS) entry which is preliminary data.</text>
</comment>
<evidence type="ECO:0000256" key="1">
    <source>
        <dbReference type="SAM" id="MobiDB-lite"/>
    </source>
</evidence>
<gene>
    <name evidence="2" type="ORF">ACD_80C00040G0008</name>
</gene>
<protein>
    <submittedName>
        <fullName evidence="2">Uncharacterized protein</fullName>
    </submittedName>
</protein>
<reference evidence="2" key="1">
    <citation type="journal article" date="2012" name="Science">
        <title>Fermentation, hydrogen, and sulfur metabolism in multiple uncultivated bacterial phyla.</title>
        <authorList>
            <person name="Wrighton K.C."/>
            <person name="Thomas B.C."/>
            <person name="Sharon I."/>
            <person name="Miller C.S."/>
            <person name="Castelle C.J."/>
            <person name="VerBerkmoes N.C."/>
            <person name="Wilkins M.J."/>
            <person name="Hettich R.L."/>
            <person name="Lipton M.S."/>
            <person name="Williams K.H."/>
            <person name="Long P.E."/>
            <person name="Banfield J.F."/>
        </authorList>
    </citation>
    <scope>NUCLEOTIDE SEQUENCE [LARGE SCALE GENOMIC DNA]</scope>
</reference>
<proteinExistence type="predicted"/>
<feature type="compositionally biased region" description="Basic residues" evidence="1">
    <location>
        <begin position="145"/>
        <end position="172"/>
    </location>
</feature>
<feature type="region of interest" description="Disordered" evidence="1">
    <location>
        <begin position="142"/>
        <end position="172"/>
    </location>
</feature>
<dbReference type="AlphaFoldDB" id="K1XJV7"/>
<dbReference type="EMBL" id="AMFJ01036047">
    <property type="protein sequence ID" value="EKD25521.1"/>
    <property type="molecule type" value="Genomic_DNA"/>
</dbReference>
<organism evidence="2">
    <name type="scientific">uncultured bacterium</name>
    <name type="common">gcode 4</name>
    <dbReference type="NCBI Taxonomy" id="1234023"/>
    <lineage>
        <taxon>Bacteria</taxon>
        <taxon>environmental samples</taxon>
    </lineage>
</organism>
<sequence length="172" mass="20208">MTWSETPNNDFSLPQEPSKNIQFTKNAEGHRTPQHITDDEMHEMKKNKTIGMVVVGMGYIWRTHEILQAQAEKILDILNNSNIGNINDLARIVLMENDDVQKYLWTERSMEDVLKKLPREPIIIEALPRDDMSDLIHLEKEKKYPNFKKHHPVPKPQKSKAKQIKGYRQRNK</sequence>
<name>K1XJV7_9BACT</name>